<accession>A0A135I569</accession>
<name>A0A135I569_9GAMM</name>
<dbReference type="Proteomes" id="UP000070529">
    <property type="component" value="Unassembled WGS sequence"/>
</dbReference>
<dbReference type="EMBL" id="LNTY01000050">
    <property type="protein sequence ID" value="KXF80590.1"/>
    <property type="molecule type" value="Genomic_DNA"/>
</dbReference>
<protein>
    <submittedName>
        <fullName evidence="1">Uncharacterized protein</fullName>
    </submittedName>
</protein>
<dbReference type="RefSeq" id="WP_067419168.1">
    <property type="nucleotide sequence ID" value="NZ_LNTY01000050.1"/>
</dbReference>
<sequence>MAAEKLTTARLVQILVVLAVLITAFTWRTLDYSPESKELSCVLKDQSCSVSIKDDTVVISVIKQEDTLKRVEVVSNVKPQSVTALEGKNKIVLADISSEADSANTKYIYGVNNTDAVLINGKLNLIIDQDQVEINF</sequence>
<gene>
    <name evidence="1" type="ORF">ATN88_07925</name>
</gene>
<reference evidence="1 2" key="1">
    <citation type="submission" date="2015-11" db="EMBL/GenBank/DDBJ databases">
        <title>Genomic Taxonomy of the Vibrionaceae.</title>
        <authorList>
            <person name="Gomez-Gil B."/>
            <person name="Enciso-Ibarra J."/>
        </authorList>
    </citation>
    <scope>NUCLEOTIDE SEQUENCE [LARGE SCALE GENOMIC DNA]</scope>
    <source>
        <strain evidence="1 2">CAIM 912</strain>
    </source>
</reference>
<dbReference type="OrthoDB" id="5917376at2"/>
<evidence type="ECO:0000313" key="1">
    <source>
        <dbReference type="EMBL" id="KXF80590.1"/>
    </source>
</evidence>
<evidence type="ECO:0000313" key="2">
    <source>
        <dbReference type="Proteomes" id="UP000070529"/>
    </source>
</evidence>
<proteinExistence type="predicted"/>
<dbReference type="STRING" id="294935.ATN88_07925"/>
<dbReference type="AlphaFoldDB" id="A0A135I569"/>
<organism evidence="1 2">
    <name type="scientific">Enterovibrio coralii</name>
    <dbReference type="NCBI Taxonomy" id="294935"/>
    <lineage>
        <taxon>Bacteria</taxon>
        <taxon>Pseudomonadati</taxon>
        <taxon>Pseudomonadota</taxon>
        <taxon>Gammaproteobacteria</taxon>
        <taxon>Vibrionales</taxon>
        <taxon>Vibrionaceae</taxon>
        <taxon>Enterovibrio</taxon>
    </lineage>
</organism>
<comment type="caution">
    <text evidence="1">The sequence shown here is derived from an EMBL/GenBank/DDBJ whole genome shotgun (WGS) entry which is preliminary data.</text>
</comment>
<keyword evidence="2" id="KW-1185">Reference proteome</keyword>